<evidence type="ECO:0000313" key="2">
    <source>
        <dbReference type="WBParaSite" id="maker-E.canG7_contigs_2984-snap-gene-0.52-mRNA-1"/>
    </source>
</evidence>
<dbReference type="Proteomes" id="UP000887562">
    <property type="component" value="Unplaced"/>
</dbReference>
<organism evidence="1 2">
    <name type="scientific">Echinococcus canadensis</name>
    <dbReference type="NCBI Taxonomy" id="519352"/>
    <lineage>
        <taxon>Eukaryota</taxon>
        <taxon>Metazoa</taxon>
        <taxon>Spiralia</taxon>
        <taxon>Lophotrochozoa</taxon>
        <taxon>Platyhelminthes</taxon>
        <taxon>Cestoda</taxon>
        <taxon>Eucestoda</taxon>
        <taxon>Cyclophyllidea</taxon>
        <taxon>Taeniidae</taxon>
        <taxon>Echinococcus</taxon>
        <taxon>Echinococcus canadensis group</taxon>
    </lineage>
</organism>
<proteinExistence type="predicted"/>
<sequence>MRNSTTCVWEYQLNFCHTFGKGTADLQSLFLSEIKLLPTAWLLKFVILRLLFTSLGHEALMNWYHIFSFKSKSIFDFTSLLSYFPRLFNEPGCFNCMFNANHWGVSLPPAGHLSHRHLFHHHNLGSGPPLWFTAFPLILCTLGRCLPSSSFGGGLTFEMVLVS</sequence>
<evidence type="ECO:0000313" key="1">
    <source>
        <dbReference type="Proteomes" id="UP000887562"/>
    </source>
</evidence>
<dbReference type="AlphaFoldDB" id="A0A915ETT1"/>
<protein>
    <submittedName>
        <fullName evidence="2">Uncharacterized protein</fullName>
    </submittedName>
</protein>
<reference evidence="2" key="1">
    <citation type="submission" date="2022-11" db="UniProtKB">
        <authorList>
            <consortium name="WormBaseParasite"/>
        </authorList>
    </citation>
    <scope>IDENTIFICATION</scope>
</reference>
<dbReference type="WBParaSite" id="maker-E.canG7_contigs_2984-snap-gene-0.52-mRNA-1">
    <property type="protein sequence ID" value="maker-E.canG7_contigs_2984-snap-gene-0.52-mRNA-1"/>
    <property type="gene ID" value="EcG7_03105"/>
</dbReference>
<keyword evidence="1" id="KW-1185">Reference proteome</keyword>
<name>A0A915ETT1_9CEST</name>
<accession>A0A915ETT1</accession>